<protein>
    <submittedName>
        <fullName evidence="3">4-hydroxybenzoyl-CoA reductase subunit alpha</fullName>
        <ecNumber evidence="3">1.3.7.9</ecNumber>
    </submittedName>
</protein>
<dbReference type="RefSeq" id="WP_165440513.1">
    <property type="nucleotide sequence ID" value="NZ_SJPI01000001.1"/>
</dbReference>
<dbReference type="Gene3D" id="3.90.1170.50">
    <property type="entry name" value="Aldehyde oxidase/xanthine dehydrogenase, a/b hammerhead"/>
    <property type="match status" value="1"/>
</dbReference>
<dbReference type="InterPro" id="IPR014309">
    <property type="entry name" value="Xanthine_DH_Mopterin-bd_su"/>
</dbReference>
<dbReference type="SUPFAM" id="SSF54665">
    <property type="entry name" value="CO dehydrogenase molybdoprotein N-domain-like"/>
    <property type="match status" value="1"/>
</dbReference>
<keyword evidence="4" id="KW-1185">Reference proteome</keyword>
<dbReference type="InterPro" id="IPR016208">
    <property type="entry name" value="Ald_Oxase/xanthine_DH-like"/>
</dbReference>
<dbReference type="GO" id="GO:0005506">
    <property type="term" value="F:iron ion binding"/>
    <property type="evidence" value="ECO:0007669"/>
    <property type="project" value="InterPro"/>
</dbReference>
<evidence type="ECO:0000313" key="3">
    <source>
        <dbReference type="EMBL" id="TWT53334.1"/>
    </source>
</evidence>
<comment type="cofactor">
    <cofactor evidence="1">
        <name>Mo-molybdopterin cytosine dinucleotide</name>
        <dbReference type="ChEBI" id="CHEBI:71308"/>
    </cofactor>
</comment>
<dbReference type="GO" id="GO:0030151">
    <property type="term" value="F:molybdenum ion binding"/>
    <property type="evidence" value="ECO:0007669"/>
    <property type="project" value="InterPro"/>
</dbReference>
<dbReference type="InterPro" id="IPR037165">
    <property type="entry name" value="AldOxase/xan_DH_Mopterin-bd_sf"/>
</dbReference>
<dbReference type="GO" id="GO:0016491">
    <property type="term" value="F:oxidoreductase activity"/>
    <property type="evidence" value="ECO:0007669"/>
    <property type="project" value="UniProtKB-KW"/>
</dbReference>
<dbReference type="EC" id="1.3.7.9" evidence="3"/>
<dbReference type="NCBIfam" id="TIGR02965">
    <property type="entry name" value="xanthine_xdhB"/>
    <property type="match status" value="1"/>
</dbReference>
<dbReference type="InterPro" id="IPR008274">
    <property type="entry name" value="AldOxase/xan_DH_MoCoBD1"/>
</dbReference>
<dbReference type="InterPro" id="IPR000674">
    <property type="entry name" value="Ald_Oxase/Xan_DH_a/b"/>
</dbReference>
<reference evidence="3 4" key="1">
    <citation type="submission" date="2019-02" db="EMBL/GenBank/DDBJ databases">
        <title>Deep-cultivation of Planctomycetes and their phenomic and genomic characterization uncovers novel biology.</title>
        <authorList>
            <person name="Wiegand S."/>
            <person name="Jogler M."/>
            <person name="Boedeker C."/>
            <person name="Pinto D."/>
            <person name="Vollmers J."/>
            <person name="Rivas-Marin E."/>
            <person name="Kohn T."/>
            <person name="Peeters S.H."/>
            <person name="Heuer A."/>
            <person name="Rast P."/>
            <person name="Oberbeckmann S."/>
            <person name="Bunk B."/>
            <person name="Jeske O."/>
            <person name="Meyerdierks A."/>
            <person name="Storesund J.E."/>
            <person name="Kallscheuer N."/>
            <person name="Luecker S."/>
            <person name="Lage O.M."/>
            <person name="Pohl T."/>
            <person name="Merkel B.J."/>
            <person name="Hornburger P."/>
            <person name="Mueller R.-W."/>
            <person name="Bruemmer F."/>
            <person name="Labrenz M."/>
            <person name="Spormann A.M."/>
            <person name="Op Den Camp H."/>
            <person name="Overmann J."/>
            <person name="Amann R."/>
            <person name="Jetten M.S.M."/>
            <person name="Mascher T."/>
            <person name="Medema M.H."/>
            <person name="Devos D.P."/>
            <person name="Kaster A.-K."/>
            <person name="Ovreas L."/>
            <person name="Rohde M."/>
            <person name="Galperin M.Y."/>
            <person name="Jogler C."/>
        </authorList>
    </citation>
    <scope>NUCLEOTIDE SEQUENCE [LARGE SCALE GENOMIC DNA]</scope>
    <source>
        <strain evidence="3 4">Pla22</strain>
    </source>
</reference>
<accession>A0A5C5WR10</accession>
<evidence type="ECO:0000256" key="1">
    <source>
        <dbReference type="ARBA" id="ARBA00053029"/>
    </source>
</evidence>
<dbReference type="Pfam" id="PF20256">
    <property type="entry name" value="MoCoBD_2"/>
    <property type="match status" value="1"/>
</dbReference>
<dbReference type="Pfam" id="PF02738">
    <property type="entry name" value="MoCoBD_1"/>
    <property type="match status" value="1"/>
</dbReference>
<dbReference type="SMART" id="SM01008">
    <property type="entry name" value="Ald_Xan_dh_C"/>
    <property type="match status" value="1"/>
</dbReference>
<feature type="domain" description="Aldehyde oxidase/xanthine dehydrogenase a/b hammerhead" evidence="2">
    <location>
        <begin position="36"/>
        <end position="143"/>
    </location>
</feature>
<dbReference type="PANTHER" id="PTHR45444:SF3">
    <property type="entry name" value="XANTHINE DEHYDROGENASE"/>
    <property type="match status" value="1"/>
</dbReference>
<dbReference type="Pfam" id="PF01315">
    <property type="entry name" value="Ald_Xan_dh_C"/>
    <property type="match status" value="1"/>
</dbReference>
<keyword evidence="3" id="KW-0560">Oxidoreductase</keyword>
<name>A0A5C5WR10_9BACT</name>
<dbReference type="PANTHER" id="PTHR45444">
    <property type="entry name" value="XANTHINE DEHYDROGENASE"/>
    <property type="match status" value="1"/>
</dbReference>
<comment type="caution">
    <text evidence="3">The sequence shown here is derived from an EMBL/GenBank/DDBJ whole genome shotgun (WGS) entry which is preliminary data.</text>
</comment>
<dbReference type="Proteomes" id="UP000316598">
    <property type="component" value="Unassembled WGS sequence"/>
</dbReference>
<dbReference type="EMBL" id="SJPI01000001">
    <property type="protein sequence ID" value="TWT53334.1"/>
    <property type="molecule type" value="Genomic_DNA"/>
</dbReference>
<dbReference type="FunFam" id="3.30.365.10:FF:000001">
    <property type="entry name" value="Xanthine dehydrogenase oxidase"/>
    <property type="match status" value="1"/>
</dbReference>
<dbReference type="SUPFAM" id="SSF56003">
    <property type="entry name" value="Molybdenum cofactor-binding domain"/>
    <property type="match status" value="1"/>
</dbReference>
<proteinExistence type="predicted"/>
<gene>
    <name evidence="3" type="primary">hcrA</name>
    <name evidence="3" type="ORF">Pla22_09630</name>
</gene>
<dbReference type="Gene3D" id="3.30.365.10">
    <property type="entry name" value="Aldehyde oxidase/xanthine dehydrogenase, molybdopterin binding domain"/>
    <property type="match status" value="4"/>
</dbReference>
<evidence type="ECO:0000313" key="4">
    <source>
        <dbReference type="Proteomes" id="UP000316598"/>
    </source>
</evidence>
<sequence>MNKLVQQVQDGSAVADKVDPSVGRTIPHDSAIGHVTGSAPFIDDLPRREDELFVGFVGSPIAFGTITSIELEAAKEVEGVACLLTYADVGEHNLFGPIICDEPFLADAEVLYVGQPVVVIAASTSEALRRACALVKIHVKPSQPVLSIKDAVAGEHFIGPRRQIRRGDPDLAIATATHQLSGEFEIGGQEQFYLESQAAAAYPGEQGQLVVHSSTQNTTEIQTMVAEVLGLSMHQVVCVCKRMGGAFGGKETQAVIPALMVAMVANHTGRAARIVYDKDTDMCVTGKRHGYLCRWQVGFEPNGEIVGLTCDYYSDGGAAADLSTSIMERTLLHTDNAYYFANIEVNGQVCRTHYPPNTAFRGFGGPQAVASTENIIERVADFLKVDSLDVRLRNLYGTTDRNVTPYGQYFSGNHLPEIMTTLARTSDYTKRASEIALSNQRDPMFLRGLSMTPVKFGISFTSKFLNQGNALVNVYTDGTVQVSTGGTEMGQGLNTKIRQLVADEFGIDYRHVIVMPTSTEKNNNTSPTAASAGTDLNGAAALDACRLIKTRMAEFAATIFSSREEGLIPSAEHIVFENGCVRDSRQPGSRLSFPDLANRARLERIDIGARGFYKTPGVDFNRDTGRGNPFLYFTQGAAVAEVKIDRFTGDLSVPRVDLLMDIGKSINPGVDIGQITGGFIQGMGWVTSECLVYDEAGRLLSHSPTTYKIPAITDVPADFRCEMFPNEDNLHCVRRSKAVGEPPLLLGVAAWAAVKNALASLPGKVDPGLRLPATGEEILRCLSEHLAAQSST</sequence>
<evidence type="ECO:0000259" key="2">
    <source>
        <dbReference type="SMART" id="SM01008"/>
    </source>
</evidence>
<dbReference type="InterPro" id="IPR046867">
    <property type="entry name" value="AldOxase/xan_DH_MoCoBD2"/>
</dbReference>
<organism evidence="3 4">
    <name type="scientific">Rubripirellula amarantea</name>
    <dbReference type="NCBI Taxonomy" id="2527999"/>
    <lineage>
        <taxon>Bacteria</taxon>
        <taxon>Pseudomonadati</taxon>
        <taxon>Planctomycetota</taxon>
        <taxon>Planctomycetia</taxon>
        <taxon>Pirellulales</taxon>
        <taxon>Pirellulaceae</taxon>
        <taxon>Rubripirellula</taxon>
    </lineage>
</organism>
<dbReference type="InterPro" id="IPR036856">
    <property type="entry name" value="Ald_Oxase/Xan_DH_a/b_sf"/>
</dbReference>
<dbReference type="AlphaFoldDB" id="A0A5C5WR10"/>